<dbReference type="PANTHER" id="PTHR43723">
    <property type="entry name" value="COBALT TRANSPORT PROTEIN CBIQ"/>
    <property type="match status" value="1"/>
</dbReference>
<proteinExistence type="predicted"/>
<evidence type="ECO:0000256" key="4">
    <source>
        <dbReference type="ARBA" id="ARBA00022989"/>
    </source>
</evidence>
<evidence type="ECO:0000256" key="6">
    <source>
        <dbReference type="SAM" id="Phobius"/>
    </source>
</evidence>
<sequence>MLITIGAALLGLILFWGRVSPALFWCGEIALTAAGVLMSRCAHSHGGMLAMDVCANRSRFLYWNAGGKLLFVLMMLFFSIGADSVAVGLTIFVIMAVLALAGGVRLHEYLSSLSLPLGFLLLGSLTVAFQLLEAPAGNFHLPVFGMYLTVTEQNRWDAVLVLCKAMGAVGCLLFLSLSTPMGELIAVFRKIKVPAVVVELMYLIYRYIFILLDAAFAMQQAAESRLGYRTMKTGFRTYGRIAANLLAVSFKRASENFDAMESRCYDGEIRFLTRKKPVTMAQIGCYLGCAGLAAGIFLLERMGGF</sequence>
<dbReference type="AlphaFoldDB" id="A0A9D1K0E6"/>
<accession>A0A9D1K0E6</accession>
<protein>
    <submittedName>
        <fullName evidence="7">Cobalt ECF transporter T component CbiQ</fullName>
    </submittedName>
</protein>
<keyword evidence="3 6" id="KW-0812">Transmembrane</keyword>
<dbReference type="Pfam" id="PF02361">
    <property type="entry name" value="CbiQ"/>
    <property type="match status" value="1"/>
</dbReference>
<evidence type="ECO:0000256" key="1">
    <source>
        <dbReference type="ARBA" id="ARBA00004651"/>
    </source>
</evidence>
<dbReference type="GO" id="GO:0043190">
    <property type="term" value="C:ATP-binding cassette (ABC) transporter complex"/>
    <property type="evidence" value="ECO:0007669"/>
    <property type="project" value="InterPro"/>
</dbReference>
<comment type="subcellular location">
    <subcellularLocation>
        <location evidence="1">Cell membrane</location>
        <topology evidence="1">Multi-pass membrane protein</topology>
    </subcellularLocation>
</comment>
<keyword evidence="2" id="KW-1003">Cell membrane</keyword>
<evidence type="ECO:0000256" key="3">
    <source>
        <dbReference type="ARBA" id="ARBA00022692"/>
    </source>
</evidence>
<keyword evidence="4 6" id="KW-1133">Transmembrane helix</keyword>
<reference evidence="7" key="2">
    <citation type="journal article" date="2021" name="PeerJ">
        <title>Extensive microbial diversity within the chicken gut microbiome revealed by metagenomics and culture.</title>
        <authorList>
            <person name="Gilroy R."/>
            <person name="Ravi A."/>
            <person name="Getino M."/>
            <person name="Pursley I."/>
            <person name="Horton D.L."/>
            <person name="Alikhan N.F."/>
            <person name="Baker D."/>
            <person name="Gharbi K."/>
            <person name="Hall N."/>
            <person name="Watson M."/>
            <person name="Adriaenssens E.M."/>
            <person name="Foster-Nyarko E."/>
            <person name="Jarju S."/>
            <person name="Secka A."/>
            <person name="Antonio M."/>
            <person name="Oren A."/>
            <person name="Chaudhuri R.R."/>
            <person name="La Ragione R."/>
            <person name="Hildebrand F."/>
            <person name="Pallen M.J."/>
        </authorList>
    </citation>
    <scope>NUCLEOTIDE SEQUENCE</scope>
    <source>
        <strain evidence="7">CHK199-13235</strain>
    </source>
</reference>
<dbReference type="EMBL" id="DVJP01000030">
    <property type="protein sequence ID" value="HIS75968.1"/>
    <property type="molecule type" value="Genomic_DNA"/>
</dbReference>
<evidence type="ECO:0000313" key="8">
    <source>
        <dbReference type="Proteomes" id="UP000824002"/>
    </source>
</evidence>
<dbReference type="InterPro" id="IPR012809">
    <property type="entry name" value="ECF_CbiQ"/>
</dbReference>
<feature type="transmembrane region" description="Helical" evidence="6">
    <location>
        <begin position="196"/>
        <end position="218"/>
    </location>
</feature>
<dbReference type="InterPro" id="IPR003339">
    <property type="entry name" value="ABC/ECF_trnsptr_transmembrane"/>
</dbReference>
<dbReference type="NCBIfam" id="TIGR02454">
    <property type="entry name" value="ECF_T_CbiQ"/>
    <property type="match status" value="1"/>
</dbReference>
<evidence type="ECO:0000256" key="2">
    <source>
        <dbReference type="ARBA" id="ARBA00022475"/>
    </source>
</evidence>
<dbReference type="InterPro" id="IPR052770">
    <property type="entry name" value="Cobalt_transport_CbiQ"/>
</dbReference>
<dbReference type="GO" id="GO:0006824">
    <property type="term" value="P:cobalt ion transport"/>
    <property type="evidence" value="ECO:0007669"/>
    <property type="project" value="InterPro"/>
</dbReference>
<feature type="transmembrane region" description="Helical" evidence="6">
    <location>
        <begin position="280"/>
        <end position="299"/>
    </location>
</feature>
<dbReference type="Proteomes" id="UP000824002">
    <property type="component" value="Unassembled WGS sequence"/>
</dbReference>
<name>A0A9D1K0E6_9FIRM</name>
<evidence type="ECO:0000256" key="5">
    <source>
        <dbReference type="ARBA" id="ARBA00023136"/>
    </source>
</evidence>
<evidence type="ECO:0000313" key="7">
    <source>
        <dbReference type="EMBL" id="HIS75968.1"/>
    </source>
</evidence>
<keyword evidence="5 6" id="KW-0472">Membrane</keyword>
<organism evidence="7 8">
    <name type="scientific">Candidatus Merdivicinus excrementipullorum</name>
    <dbReference type="NCBI Taxonomy" id="2840867"/>
    <lineage>
        <taxon>Bacteria</taxon>
        <taxon>Bacillati</taxon>
        <taxon>Bacillota</taxon>
        <taxon>Clostridia</taxon>
        <taxon>Eubacteriales</taxon>
        <taxon>Oscillospiraceae</taxon>
        <taxon>Oscillospiraceae incertae sedis</taxon>
        <taxon>Candidatus Merdivicinus</taxon>
    </lineage>
</organism>
<comment type="caution">
    <text evidence="7">The sequence shown here is derived from an EMBL/GenBank/DDBJ whole genome shotgun (WGS) entry which is preliminary data.</text>
</comment>
<reference evidence="7" key="1">
    <citation type="submission" date="2020-10" db="EMBL/GenBank/DDBJ databases">
        <authorList>
            <person name="Gilroy R."/>
        </authorList>
    </citation>
    <scope>NUCLEOTIDE SEQUENCE</scope>
    <source>
        <strain evidence="7">CHK199-13235</strain>
    </source>
</reference>
<dbReference type="PANTHER" id="PTHR43723:SF1">
    <property type="entry name" value="COBALT TRANSPORT PROTEIN CBIQ"/>
    <property type="match status" value="1"/>
</dbReference>
<feature type="transmembrane region" description="Helical" evidence="6">
    <location>
        <begin position="113"/>
        <end position="132"/>
    </location>
</feature>
<gene>
    <name evidence="7" type="primary">cbiQ</name>
    <name evidence="7" type="ORF">IAB51_04060</name>
</gene>
<feature type="transmembrane region" description="Helical" evidence="6">
    <location>
        <begin position="69"/>
        <end position="101"/>
    </location>
</feature>
<dbReference type="CDD" id="cd16914">
    <property type="entry name" value="EcfT"/>
    <property type="match status" value="1"/>
</dbReference>